<evidence type="ECO:0000313" key="3">
    <source>
        <dbReference type="Proteomes" id="UP001396334"/>
    </source>
</evidence>
<dbReference type="PANTHER" id="PTHR31865">
    <property type="entry name" value="OSJNBA0071G03.3 PROTEIN"/>
    <property type="match status" value="1"/>
</dbReference>
<dbReference type="EMBL" id="JBBPBN010000041">
    <property type="protein sequence ID" value="KAK8998278.1"/>
    <property type="molecule type" value="Genomic_DNA"/>
</dbReference>
<evidence type="ECO:0000256" key="1">
    <source>
        <dbReference type="SAM" id="MobiDB-lite"/>
    </source>
</evidence>
<dbReference type="Proteomes" id="UP001396334">
    <property type="component" value="Unassembled WGS sequence"/>
</dbReference>
<feature type="compositionally biased region" description="Low complexity" evidence="1">
    <location>
        <begin position="39"/>
        <end position="50"/>
    </location>
</feature>
<comment type="caution">
    <text evidence="2">The sequence shown here is derived from an EMBL/GenBank/DDBJ whole genome shotgun (WGS) entry which is preliminary data.</text>
</comment>
<feature type="region of interest" description="Disordered" evidence="1">
    <location>
        <begin position="25"/>
        <end position="58"/>
    </location>
</feature>
<reference evidence="2 3" key="1">
    <citation type="journal article" date="2024" name="G3 (Bethesda)">
        <title>Genome assembly of Hibiscus sabdariffa L. provides insights into metabolisms of medicinal natural products.</title>
        <authorList>
            <person name="Kim T."/>
        </authorList>
    </citation>
    <scope>NUCLEOTIDE SEQUENCE [LARGE SCALE GENOMIC DNA]</scope>
    <source>
        <strain evidence="2">TK-2024</strain>
        <tissue evidence="2">Old leaves</tissue>
    </source>
</reference>
<protein>
    <recommendedName>
        <fullName evidence="4">Fold protein</fullName>
    </recommendedName>
</protein>
<name>A0ABR2QC82_9ROSI</name>
<sequence length="219" mass="24422">MKVKEMTSTESTMAISSTQDDDIDVWFDHGDDHQPHPHNLSMSTSSIYSSNDDDNDNDMGMYMSRLSIESFEADADEEFSGEELLQLSSDSDKKPCYYSLPAKPTHRRSRTGVLSKRLKEIRSDRKKNDGVVVITRPRGGRRSMCMDMEEVKACRDLGFELEMPLSTPFSSLDNASSGGNSPISNWLISGPGDDPRDVKARLKVWAQAVARASTSMHCS</sequence>
<dbReference type="PANTHER" id="PTHR31865:SF2">
    <property type="entry name" value="OSJNBA0004B13.24 PROTEIN"/>
    <property type="match status" value="1"/>
</dbReference>
<feature type="compositionally biased region" description="Basic and acidic residues" evidence="1">
    <location>
        <begin position="26"/>
        <end position="35"/>
    </location>
</feature>
<proteinExistence type="predicted"/>
<organism evidence="2 3">
    <name type="scientific">Hibiscus sabdariffa</name>
    <name type="common">roselle</name>
    <dbReference type="NCBI Taxonomy" id="183260"/>
    <lineage>
        <taxon>Eukaryota</taxon>
        <taxon>Viridiplantae</taxon>
        <taxon>Streptophyta</taxon>
        <taxon>Embryophyta</taxon>
        <taxon>Tracheophyta</taxon>
        <taxon>Spermatophyta</taxon>
        <taxon>Magnoliopsida</taxon>
        <taxon>eudicotyledons</taxon>
        <taxon>Gunneridae</taxon>
        <taxon>Pentapetalae</taxon>
        <taxon>rosids</taxon>
        <taxon>malvids</taxon>
        <taxon>Malvales</taxon>
        <taxon>Malvaceae</taxon>
        <taxon>Malvoideae</taxon>
        <taxon>Hibiscus</taxon>
    </lineage>
</organism>
<evidence type="ECO:0008006" key="4">
    <source>
        <dbReference type="Google" id="ProtNLM"/>
    </source>
</evidence>
<evidence type="ECO:0000313" key="2">
    <source>
        <dbReference type="EMBL" id="KAK8998278.1"/>
    </source>
</evidence>
<gene>
    <name evidence="2" type="ORF">V6N11_083669</name>
</gene>
<keyword evidence="3" id="KW-1185">Reference proteome</keyword>
<accession>A0ABR2QC82</accession>